<dbReference type="RefSeq" id="XP_023090593.1">
    <property type="nucleotide sequence ID" value="XM_023235585.1"/>
</dbReference>
<dbReference type="CDD" id="cd00067">
    <property type="entry name" value="GAL4"/>
    <property type="match status" value="1"/>
</dbReference>
<evidence type="ECO:0000256" key="1">
    <source>
        <dbReference type="ARBA" id="ARBA00023015"/>
    </source>
</evidence>
<reference evidence="6 7" key="1">
    <citation type="journal article" date="2005" name="Nature">
        <title>Genome sequencing and analysis of Aspergillus oryzae.</title>
        <authorList>
            <person name="Machida M."/>
            <person name="Asai K."/>
            <person name="Sano M."/>
            <person name="Tanaka T."/>
            <person name="Kumagai T."/>
            <person name="Terai G."/>
            <person name="Kusumoto K."/>
            <person name="Arima T."/>
            <person name="Akita O."/>
            <person name="Kashiwagi Y."/>
            <person name="Abe K."/>
            <person name="Gomi K."/>
            <person name="Horiuchi H."/>
            <person name="Kitamoto K."/>
            <person name="Kobayashi T."/>
            <person name="Takeuchi M."/>
            <person name="Denning D.W."/>
            <person name="Galagan J.E."/>
            <person name="Nierman W.C."/>
            <person name="Yu J."/>
            <person name="Archer D.B."/>
            <person name="Bennett J.W."/>
            <person name="Bhatnagar D."/>
            <person name="Cleveland T.E."/>
            <person name="Fedorova N.D."/>
            <person name="Gotoh O."/>
            <person name="Horikawa H."/>
            <person name="Hosoyama A."/>
            <person name="Ichinomiya M."/>
            <person name="Igarashi R."/>
            <person name="Iwashita K."/>
            <person name="Juvvadi P.R."/>
            <person name="Kato M."/>
            <person name="Kato Y."/>
            <person name="Kin T."/>
            <person name="Kokubun A."/>
            <person name="Maeda H."/>
            <person name="Maeyama N."/>
            <person name="Maruyama J."/>
            <person name="Nagasaki H."/>
            <person name="Nakajima T."/>
            <person name="Oda K."/>
            <person name="Okada K."/>
            <person name="Paulsen I."/>
            <person name="Sakamoto K."/>
            <person name="Sawano T."/>
            <person name="Takahashi M."/>
            <person name="Takase K."/>
            <person name="Terabayashi Y."/>
            <person name="Wortman J."/>
            <person name="Yamada O."/>
            <person name="Yamagata Y."/>
            <person name="Anazawa H."/>
            <person name="Hata Y."/>
            <person name="Koide Y."/>
            <person name="Komori T."/>
            <person name="Koyama Y."/>
            <person name="Minetoki T."/>
            <person name="Suharnan S."/>
            <person name="Tanaka A."/>
            <person name="Isono K."/>
            <person name="Kuhara S."/>
            <person name="Ogasawara N."/>
            <person name="Kikuchi H."/>
        </authorList>
    </citation>
    <scope>NUCLEOTIDE SEQUENCE [LARGE SCALE GENOMIC DNA]</scope>
    <source>
        <strain evidence="7">ATCC 42149 / RIB 40</strain>
    </source>
</reference>
<dbReference type="GeneID" id="5992969"/>
<organism evidence="6 7">
    <name type="scientific">Aspergillus oryzae (strain ATCC 42149 / RIB 40)</name>
    <name type="common">Yellow koji mold</name>
    <dbReference type="NCBI Taxonomy" id="510516"/>
    <lineage>
        <taxon>Eukaryota</taxon>
        <taxon>Fungi</taxon>
        <taxon>Dikarya</taxon>
        <taxon>Ascomycota</taxon>
        <taxon>Pezizomycotina</taxon>
        <taxon>Eurotiomycetes</taxon>
        <taxon>Eurotiomycetidae</taxon>
        <taxon>Eurotiales</taxon>
        <taxon>Aspergillaceae</taxon>
        <taxon>Aspergillus</taxon>
        <taxon>Aspergillus subgen. Circumdati</taxon>
    </lineage>
</organism>
<dbReference type="EMBL" id="BA000051">
    <property type="protein sequence ID" value="BAE58965.1"/>
    <property type="molecule type" value="Genomic_DNA"/>
</dbReference>
<keyword evidence="4" id="KW-0539">Nucleus</keyword>
<dbReference type="InterPro" id="IPR036864">
    <property type="entry name" value="Zn2-C6_fun-type_DNA-bd_sf"/>
</dbReference>
<sequence length="410" mass="46918">MQTRRSHRKSRTGCTECKRRRIKVYPCDELYPSCLNCQRRKQRCSLAISRASTADIEPVRPSRTSDSEDPSRSAWPSFPALINIEFPLTPPALPAIWYGGVELMHHYSTVTAETLAIRPDMQNVWRTIVPEMGYQSPFVLHGILAVAAQHKAHLLPGVRDKYLDMAAYHQAIGLKGFRAALPNVNDNNWKPFFCFSSIIVIYVCSLLGQVDERGTDTVPDILKLFVMIRGLRATLPIRDSQLAGTELAPWSHGVWILDEQDASLYEQDPSPNHSRLPQDVFDALRRLSGFFSTHLPESSRQDYEDAVILLRKAATLIVHAGTRVEIGMVMFFPYVIHENIISDIQAANPYAMLLLSYFALLLKSMEDQFWFIRGWPARLWEAADERSKFHPKLKTMLRWPKEQALKLYTY</sequence>
<evidence type="ECO:0000256" key="4">
    <source>
        <dbReference type="ARBA" id="ARBA00023242"/>
    </source>
</evidence>
<dbReference type="InterPro" id="IPR001138">
    <property type="entry name" value="Zn2Cys6_DnaBD"/>
</dbReference>
<name>Q2UHK0_ASPOR</name>
<protein>
    <submittedName>
        <fullName evidence="6">DNA, SC023</fullName>
    </submittedName>
</protein>
<keyword evidence="7" id="KW-1185">Reference proteome</keyword>
<dbReference type="AlphaFoldDB" id="Q2UHK0"/>
<keyword evidence="2" id="KW-0238">DNA-binding</keyword>
<evidence type="ECO:0000313" key="7">
    <source>
        <dbReference type="Proteomes" id="UP000006564"/>
    </source>
</evidence>
<evidence type="ECO:0000313" key="6">
    <source>
        <dbReference type="EMBL" id="BAE58965.1"/>
    </source>
</evidence>
<dbReference type="Proteomes" id="UP000006564">
    <property type="component" value="Chromosome 3"/>
</dbReference>
<accession>Q2UHK0</accession>
<dbReference type="STRING" id="510516.Q2UHK0"/>
<dbReference type="SMART" id="SM00066">
    <property type="entry name" value="GAL4"/>
    <property type="match status" value="1"/>
</dbReference>
<evidence type="ECO:0000259" key="5">
    <source>
        <dbReference type="SMART" id="SM00066"/>
    </source>
</evidence>
<dbReference type="KEGG" id="aor:AO090023000416"/>
<dbReference type="EMBL" id="AP007157">
    <property type="protein sequence ID" value="BAE58965.1"/>
    <property type="molecule type" value="Genomic_DNA"/>
</dbReference>
<feature type="domain" description="Zn(2)-C6 fungal-type" evidence="5">
    <location>
        <begin position="8"/>
        <end position="55"/>
    </location>
</feature>
<evidence type="ECO:0000256" key="3">
    <source>
        <dbReference type="ARBA" id="ARBA00023163"/>
    </source>
</evidence>
<dbReference type="Gene3D" id="4.10.240.10">
    <property type="entry name" value="Zn(2)-C6 fungal-type DNA-binding domain"/>
    <property type="match status" value="1"/>
</dbReference>
<keyword evidence="1" id="KW-0805">Transcription regulation</keyword>
<dbReference type="HOGENOM" id="CLU_024934_0_1_1"/>
<dbReference type="Pfam" id="PF11951">
    <property type="entry name" value="Fungal_trans_2"/>
    <property type="match status" value="1"/>
</dbReference>
<evidence type="ECO:0000256" key="2">
    <source>
        <dbReference type="ARBA" id="ARBA00023125"/>
    </source>
</evidence>
<dbReference type="InterPro" id="IPR021858">
    <property type="entry name" value="Fun_TF"/>
</dbReference>
<dbReference type="SUPFAM" id="SSF57701">
    <property type="entry name" value="Zn2/Cys6 DNA-binding domain"/>
    <property type="match status" value="1"/>
</dbReference>
<dbReference type="GO" id="GO:0001228">
    <property type="term" value="F:DNA-binding transcription activator activity, RNA polymerase II-specific"/>
    <property type="evidence" value="ECO:0007669"/>
    <property type="project" value="TreeGrafter"/>
</dbReference>
<dbReference type="PANTHER" id="PTHR47784">
    <property type="entry name" value="STEROL UPTAKE CONTROL PROTEIN 2"/>
    <property type="match status" value="1"/>
</dbReference>
<dbReference type="GO" id="GO:0008270">
    <property type="term" value="F:zinc ion binding"/>
    <property type="evidence" value="ECO:0007669"/>
    <property type="project" value="InterPro"/>
</dbReference>
<dbReference type="GO" id="GO:0003677">
    <property type="term" value="F:DNA binding"/>
    <property type="evidence" value="ECO:0007669"/>
    <property type="project" value="UniProtKB-KW"/>
</dbReference>
<gene>
    <name evidence="6" type="ORF">AO090023000416</name>
</gene>
<dbReference type="PANTHER" id="PTHR47784:SF5">
    <property type="entry name" value="STEROL UPTAKE CONTROL PROTEIN 2"/>
    <property type="match status" value="1"/>
</dbReference>
<keyword evidence="3" id="KW-0804">Transcription</keyword>
<proteinExistence type="predicted"/>
<dbReference type="InterPro" id="IPR053157">
    <property type="entry name" value="Sterol_Uptake_Regulator"/>
</dbReference>